<dbReference type="EMBL" id="FQVN01000003">
    <property type="protein sequence ID" value="SHF43502.1"/>
    <property type="molecule type" value="Genomic_DNA"/>
</dbReference>
<accession>A0A1M5BMS8</accession>
<dbReference type="AlphaFoldDB" id="A0A1M5BMS8"/>
<keyword evidence="1" id="KW-1133">Transmembrane helix</keyword>
<evidence type="ECO:0000313" key="2">
    <source>
        <dbReference type="EMBL" id="SHF43502.1"/>
    </source>
</evidence>
<sequence length="113" mass="11217">MTGAADGSGRATGRGVGELLVGASLGALVAGLLEMLIRHALVGRLAAALGHADLRRLSLRLGDWDVAYGAPLVAAAGLVLFALVTLGAIRVVRRVARALSVAGASAEAASPPN</sequence>
<protein>
    <submittedName>
        <fullName evidence="2">Uncharacterized protein</fullName>
    </submittedName>
</protein>
<dbReference type="RefSeq" id="WP_143174104.1">
    <property type="nucleotide sequence ID" value="NZ_FQVN01000003.1"/>
</dbReference>
<reference evidence="2 3" key="1">
    <citation type="submission" date="2016-11" db="EMBL/GenBank/DDBJ databases">
        <authorList>
            <person name="Jaros S."/>
            <person name="Januszkiewicz K."/>
            <person name="Wedrychowicz H."/>
        </authorList>
    </citation>
    <scope>NUCLEOTIDE SEQUENCE [LARGE SCALE GENOMIC DNA]</scope>
    <source>
        <strain evidence="2 3">DSM 44523</strain>
    </source>
</reference>
<evidence type="ECO:0000313" key="3">
    <source>
        <dbReference type="Proteomes" id="UP000184501"/>
    </source>
</evidence>
<name>A0A1M5BMS8_STRHI</name>
<keyword evidence="3" id="KW-1185">Reference proteome</keyword>
<feature type="transmembrane region" description="Helical" evidence="1">
    <location>
        <begin position="66"/>
        <end position="89"/>
    </location>
</feature>
<dbReference type="Proteomes" id="UP000184501">
    <property type="component" value="Unassembled WGS sequence"/>
</dbReference>
<feature type="transmembrane region" description="Helical" evidence="1">
    <location>
        <begin position="19"/>
        <end position="37"/>
    </location>
</feature>
<keyword evidence="1" id="KW-0812">Transmembrane</keyword>
<evidence type="ECO:0000256" key="1">
    <source>
        <dbReference type="SAM" id="Phobius"/>
    </source>
</evidence>
<organism evidence="2 3">
    <name type="scientific">Streptoalloteichus hindustanus</name>
    <dbReference type="NCBI Taxonomy" id="2017"/>
    <lineage>
        <taxon>Bacteria</taxon>
        <taxon>Bacillati</taxon>
        <taxon>Actinomycetota</taxon>
        <taxon>Actinomycetes</taxon>
        <taxon>Pseudonocardiales</taxon>
        <taxon>Pseudonocardiaceae</taxon>
        <taxon>Streptoalloteichus</taxon>
    </lineage>
</organism>
<keyword evidence="1" id="KW-0472">Membrane</keyword>
<proteinExistence type="predicted"/>
<gene>
    <name evidence="2" type="ORF">SAMN05444320_103631</name>
</gene>